<evidence type="ECO:0000313" key="2">
    <source>
        <dbReference type="EMBL" id="MST62202.1"/>
    </source>
</evidence>
<dbReference type="Gene3D" id="3.30.2310.20">
    <property type="entry name" value="RelE-like"/>
    <property type="match status" value="1"/>
</dbReference>
<dbReference type="RefSeq" id="WP_154537601.1">
    <property type="nucleotide sequence ID" value="NZ_VUNE01000002.1"/>
</dbReference>
<gene>
    <name evidence="2" type="ORF">FYJ71_04330</name>
</gene>
<dbReference type="SUPFAM" id="SSF143011">
    <property type="entry name" value="RelE-like"/>
    <property type="match status" value="1"/>
</dbReference>
<dbReference type="AlphaFoldDB" id="A0A6N7XCZ5"/>
<dbReference type="EMBL" id="VUNE01000002">
    <property type="protein sequence ID" value="MST62202.1"/>
    <property type="molecule type" value="Genomic_DNA"/>
</dbReference>
<sequence>MNYLVTITREAEEDLRGIYAYITFILLSPQNAKGQIDRIQKVIHSLDEFPMRHRLMDSEPWKSRGLHLVPCDNFLIFYLVKEEKAEVIISRILYRKRNLEEELKSGSYHDKE</sequence>
<organism evidence="2 3">
    <name type="scientific">Peptostreptococcus porci</name>
    <dbReference type="NCBI Taxonomy" id="2652282"/>
    <lineage>
        <taxon>Bacteria</taxon>
        <taxon>Bacillati</taxon>
        <taxon>Bacillota</taxon>
        <taxon>Clostridia</taxon>
        <taxon>Peptostreptococcales</taxon>
        <taxon>Peptostreptococcaceae</taxon>
        <taxon>Peptostreptococcus</taxon>
    </lineage>
</organism>
<reference evidence="2 3" key="1">
    <citation type="submission" date="2019-08" db="EMBL/GenBank/DDBJ databases">
        <title>In-depth cultivation of the pig gut microbiome towards novel bacterial diversity and tailored functional studies.</title>
        <authorList>
            <person name="Wylensek D."/>
            <person name="Hitch T.C.A."/>
            <person name="Clavel T."/>
        </authorList>
    </citation>
    <scope>NUCLEOTIDE SEQUENCE [LARGE SCALE GENOMIC DNA]</scope>
    <source>
        <strain evidence="2 3">WCA-SAB-591-4A-A</strain>
    </source>
</reference>
<dbReference type="InterPro" id="IPR035093">
    <property type="entry name" value="RelE/ParE_toxin_dom_sf"/>
</dbReference>
<evidence type="ECO:0000313" key="3">
    <source>
        <dbReference type="Proteomes" id="UP000440713"/>
    </source>
</evidence>
<dbReference type="Pfam" id="PF05016">
    <property type="entry name" value="ParE_toxin"/>
    <property type="match status" value="1"/>
</dbReference>
<dbReference type="Proteomes" id="UP000440713">
    <property type="component" value="Unassembled WGS sequence"/>
</dbReference>
<comment type="caution">
    <text evidence="2">The sequence shown here is derived from an EMBL/GenBank/DDBJ whole genome shotgun (WGS) entry which is preliminary data.</text>
</comment>
<proteinExistence type="predicted"/>
<keyword evidence="1" id="KW-1277">Toxin-antitoxin system</keyword>
<evidence type="ECO:0000256" key="1">
    <source>
        <dbReference type="ARBA" id="ARBA00022649"/>
    </source>
</evidence>
<name>A0A6N7XCZ5_9FIRM</name>
<dbReference type="InterPro" id="IPR007712">
    <property type="entry name" value="RelE/ParE_toxin"/>
</dbReference>
<accession>A0A6N7XCZ5</accession>
<keyword evidence="3" id="KW-1185">Reference proteome</keyword>
<protein>
    <submittedName>
        <fullName evidence="2">Type II toxin-antitoxin system RelE/ParE family toxin</fullName>
    </submittedName>
</protein>